<reference evidence="1" key="2">
    <citation type="journal article" date="2020" name="Nat. Commun.">
        <title>Large-scale genome sequencing of mycorrhizal fungi provides insights into the early evolution of symbiotic traits.</title>
        <authorList>
            <person name="Miyauchi S."/>
            <person name="Kiss E."/>
            <person name="Kuo A."/>
            <person name="Drula E."/>
            <person name="Kohler A."/>
            <person name="Sanchez-Garcia M."/>
            <person name="Morin E."/>
            <person name="Andreopoulos B."/>
            <person name="Barry K.W."/>
            <person name="Bonito G."/>
            <person name="Buee M."/>
            <person name="Carver A."/>
            <person name="Chen C."/>
            <person name="Cichocki N."/>
            <person name="Clum A."/>
            <person name="Culley D."/>
            <person name="Crous P.W."/>
            <person name="Fauchery L."/>
            <person name="Girlanda M."/>
            <person name="Hayes R.D."/>
            <person name="Keri Z."/>
            <person name="LaButti K."/>
            <person name="Lipzen A."/>
            <person name="Lombard V."/>
            <person name="Magnuson J."/>
            <person name="Maillard F."/>
            <person name="Murat C."/>
            <person name="Nolan M."/>
            <person name="Ohm R.A."/>
            <person name="Pangilinan J."/>
            <person name="Pereira M.F."/>
            <person name="Perotto S."/>
            <person name="Peter M."/>
            <person name="Pfister S."/>
            <person name="Riley R."/>
            <person name="Sitrit Y."/>
            <person name="Stielow J.B."/>
            <person name="Szollosi G."/>
            <person name="Zifcakova L."/>
            <person name="Stursova M."/>
            <person name="Spatafora J.W."/>
            <person name="Tedersoo L."/>
            <person name="Vaario L.M."/>
            <person name="Yamada A."/>
            <person name="Yan M."/>
            <person name="Wang P."/>
            <person name="Xu J."/>
            <person name="Bruns T."/>
            <person name="Baldrian P."/>
            <person name="Vilgalys R."/>
            <person name="Dunand C."/>
            <person name="Henrissat B."/>
            <person name="Grigoriev I.V."/>
            <person name="Hibbett D."/>
            <person name="Nagy L.G."/>
            <person name="Martin F.M."/>
        </authorList>
    </citation>
    <scope>NUCLEOTIDE SEQUENCE</scope>
    <source>
        <strain evidence="1">P2</strain>
    </source>
</reference>
<dbReference type="Proteomes" id="UP000886501">
    <property type="component" value="Unassembled WGS sequence"/>
</dbReference>
<comment type="caution">
    <text evidence="1">The sequence shown here is derived from an EMBL/GenBank/DDBJ whole genome shotgun (WGS) entry which is preliminary data.</text>
</comment>
<gene>
    <name evidence="1" type="ORF">BDM02DRAFT_1850515</name>
</gene>
<accession>A0ACB6ZJ55</accession>
<protein>
    <submittedName>
        <fullName evidence="1">Uncharacterized protein</fullName>
    </submittedName>
</protein>
<evidence type="ECO:0000313" key="1">
    <source>
        <dbReference type="EMBL" id="KAF9649408.1"/>
    </source>
</evidence>
<keyword evidence="2" id="KW-1185">Reference proteome</keyword>
<proteinExistence type="predicted"/>
<reference evidence="1" key="1">
    <citation type="submission" date="2019-10" db="EMBL/GenBank/DDBJ databases">
        <authorList>
            <consortium name="DOE Joint Genome Institute"/>
            <person name="Kuo A."/>
            <person name="Miyauchi S."/>
            <person name="Kiss E."/>
            <person name="Drula E."/>
            <person name="Kohler A."/>
            <person name="Sanchez-Garcia M."/>
            <person name="Andreopoulos B."/>
            <person name="Barry K.W."/>
            <person name="Bonito G."/>
            <person name="Buee M."/>
            <person name="Carver A."/>
            <person name="Chen C."/>
            <person name="Cichocki N."/>
            <person name="Clum A."/>
            <person name="Culley D."/>
            <person name="Crous P.W."/>
            <person name="Fauchery L."/>
            <person name="Girlanda M."/>
            <person name="Hayes R."/>
            <person name="Keri Z."/>
            <person name="Labutti K."/>
            <person name="Lipzen A."/>
            <person name="Lombard V."/>
            <person name="Magnuson J."/>
            <person name="Maillard F."/>
            <person name="Morin E."/>
            <person name="Murat C."/>
            <person name="Nolan M."/>
            <person name="Ohm R."/>
            <person name="Pangilinan J."/>
            <person name="Pereira M."/>
            <person name="Perotto S."/>
            <person name="Peter M."/>
            <person name="Riley R."/>
            <person name="Sitrit Y."/>
            <person name="Stielow B."/>
            <person name="Szollosi G."/>
            <person name="Zifcakova L."/>
            <person name="Stursova M."/>
            <person name="Spatafora J.W."/>
            <person name="Tedersoo L."/>
            <person name="Vaario L.-M."/>
            <person name="Yamada A."/>
            <person name="Yan M."/>
            <person name="Wang P."/>
            <person name="Xu J."/>
            <person name="Bruns T."/>
            <person name="Baldrian P."/>
            <person name="Vilgalys R."/>
            <person name="Henrissat B."/>
            <person name="Grigoriev I.V."/>
            <person name="Hibbett D."/>
            <person name="Nagy L.G."/>
            <person name="Martin F.M."/>
        </authorList>
    </citation>
    <scope>NUCLEOTIDE SEQUENCE</scope>
    <source>
        <strain evidence="1">P2</strain>
    </source>
</reference>
<organism evidence="1 2">
    <name type="scientific">Thelephora ganbajun</name>
    <name type="common">Ganba fungus</name>
    <dbReference type="NCBI Taxonomy" id="370292"/>
    <lineage>
        <taxon>Eukaryota</taxon>
        <taxon>Fungi</taxon>
        <taxon>Dikarya</taxon>
        <taxon>Basidiomycota</taxon>
        <taxon>Agaricomycotina</taxon>
        <taxon>Agaricomycetes</taxon>
        <taxon>Thelephorales</taxon>
        <taxon>Thelephoraceae</taxon>
        <taxon>Thelephora</taxon>
    </lineage>
</organism>
<evidence type="ECO:0000313" key="2">
    <source>
        <dbReference type="Proteomes" id="UP000886501"/>
    </source>
</evidence>
<name>A0ACB6ZJ55_THEGA</name>
<dbReference type="EMBL" id="MU117998">
    <property type="protein sequence ID" value="KAF9649408.1"/>
    <property type="molecule type" value="Genomic_DNA"/>
</dbReference>
<sequence>MTTKMVRARSRMGDRVRDRRRHGSFSQTSYASSPVTEHWFGNLVLKHFRLAMSSLQTWEADGTDPDSPPFPTQPLPIAYPHLLALHWTHQPDTATSIVSALATVALTAFLALGTNQIALRTSQVVGGLLNASLEDIVELIIVGIALGRCDLGLVQGSLLGGLYGFHRCVIRVYFSHLTCAPPPTFLFLLPSPSSFLSPAAFREWSDGRIDSDLGAPYLLQLSRNTSFTLHASSSNSIPTITSSSTSCSRSGFETVHEPIPGHLASADVLPITTQDI</sequence>